<evidence type="ECO:0000259" key="1">
    <source>
        <dbReference type="Pfam" id="PF13472"/>
    </source>
</evidence>
<dbReference type="InterPro" id="IPR036514">
    <property type="entry name" value="SGNH_hydro_sf"/>
</dbReference>
<dbReference type="Gene3D" id="3.40.50.1110">
    <property type="entry name" value="SGNH hydrolase"/>
    <property type="match status" value="1"/>
</dbReference>
<dbReference type="EMBL" id="BAAANE010000004">
    <property type="protein sequence ID" value="GAA1631211.1"/>
    <property type="molecule type" value="Genomic_DNA"/>
</dbReference>
<evidence type="ECO:0000313" key="3">
    <source>
        <dbReference type="Proteomes" id="UP001501319"/>
    </source>
</evidence>
<accession>A0ABN2F552</accession>
<proteinExistence type="predicted"/>
<evidence type="ECO:0000313" key="2">
    <source>
        <dbReference type="EMBL" id="GAA1631211.1"/>
    </source>
</evidence>
<sequence>MRGDALWTGYRHRAVDAAGWMTFWRLDPRGQQFGLTDWMGYPDRPGHRLWSRAATPAGVRAAWQTSASAVSLELRAELDIYTSIAPVDFLVGGTLHQRREVQPGEQRINVELPPGPMELEIWLPQAGAIAVREVSFEGEAVPQPPTGPRWITYGSSITQCTGAYGPSETWPALVARQHRWELVALGFAGECHLDPVAARTIRDTPARLISLCLGINIYGGETFSGRTLPGQIEEFISTVRDGHPHTPLVVITPLPAPELEGKPNALGLTLDDIRACVELGARSLGDPDLQLIDGRTVLSGEEAQNLYVDDVHPGPDGYRLIAERLAPLLTLPL</sequence>
<dbReference type="RefSeq" id="WP_344110617.1">
    <property type="nucleotide sequence ID" value="NZ_BAAANE010000004.1"/>
</dbReference>
<dbReference type="Gene3D" id="2.60.120.260">
    <property type="entry name" value="Galactose-binding domain-like"/>
    <property type="match status" value="1"/>
</dbReference>
<organism evidence="2 3">
    <name type="scientific">Kribbella alba</name>
    <dbReference type="NCBI Taxonomy" id="190197"/>
    <lineage>
        <taxon>Bacteria</taxon>
        <taxon>Bacillati</taxon>
        <taxon>Actinomycetota</taxon>
        <taxon>Actinomycetes</taxon>
        <taxon>Propionibacteriales</taxon>
        <taxon>Kribbellaceae</taxon>
        <taxon>Kribbella</taxon>
    </lineage>
</organism>
<name>A0ABN2F552_9ACTN</name>
<keyword evidence="3" id="KW-1185">Reference proteome</keyword>
<dbReference type="Proteomes" id="UP001501319">
    <property type="component" value="Unassembled WGS sequence"/>
</dbReference>
<dbReference type="Pfam" id="PF13472">
    <property type="entry name" value="Lipase_GDSL_2"/>
    <property type="match status" value="1"/>
</dbReference>
<dbReference type="GO" id="GO:0016787">
    <property type="term" value="F:hydrolase activity"/>
    <property type="evidence" value="ECO:0007669"/>
    <property type="project" value="UniProtKB-KW"/>
</dbReference>
<dbReference type="InterPro" id="IPR013830">
    <property type="entry name" value="SGNH_hydro"/>
</dbReference>
<protein>
    <submittedName>
        <fullName evidence="2">SGNH/GDSL hydrolase family protein</fullName>
    </submittedName>
</protein>
<keyword evidence="2" id="KW-0378">Hydrolase</keyword>
<dbReference type="SUPFAM" id="SSF52266">
    <property type="entry name" value="SGNH hydrolase"/>
    <property type="match status" value="1"/>
</dbReference>
<gene>
    <name evidence="2" type="ORF">GCM10009744_19230</name>
</gene>
<reference evidence="2 3" key="1">
    <citation type="journal article" date="2019" name="Int. J. Syst. Evol. Microbiol.">
        <title>The Global Catalogue of Microorganisms (GCM) 10K type strain sequencing project: providing services to taxonomists for standard genome sequencing and annotation.</title>
        <authorList>
            <consortium name="The Broad Institute Genomics Platform"/>
            <consortium name="The Broad Institute Genome Sequencing Center for Infectious Disease"/>
            <person name="Wu L."/>
            <person name="Ma J."/>
        </authorList>
    </citation>
    <scope>NUCLEOTIDE SEQUENCE [LARGE SCALE GENOMIC DNA]</scope>
    <source>
        <strain evidence="2 3">JCM 14306</strain>
    </source>
</reference>
<comment type="caution">
    <text evidence="2">The sequence shown here is derived from an EMBL/GenBank/DDBJ whole genome shotgun (WGS) entry which is preliminary data.</text>
</comment>
<feature type="domain" description="SGNH hydrolase-type esterase" evidence="1">
    <location>
        <begin position="153"/>
        <end position="320"/>
    </location>
</feature>